<evidence type="ECO:0000259" key="2">
    <source>
        <dbReference type="Pfam" id="PF04187"/>
    </source>
</evidence>
<organism evidence="3 4">
    <name type="scientific">Salipiger aestuarii</name>
    <dbReference type="NCBI Taxonomy" id="568098"/>
    <lineage>
        <taxon>Bacteria</taxon>
        <taxon>Pseudomonadati</taxon>
        <taxon>Pseudomonadota</taxon>
        <taxon>Alphaproteobacteria</taxon>
        <taxon>Rhodobacterales</taxon>
        <taxon>Roseobacteraceae</taxon>
        <taxon>Salipiger</taxon>
    </lineage>
</organism>
<proteinExistence type="predicted"/>
<dbReference type="RefSeq" id="WP_009505489.1">
    <property type="nucleotide sequence ID" value="NZ_LIGK01000028.1"/>
</dbReference>
<protein>
    <submittedName>
        <fullName evidence="3">Putative iron-regulated protein</fullName>
    </submittedName>
</protein>
<dbReference type="Pfam" id="PF04187">
    <property type="entry name" value="Cofac_haem_bdg"/>
    <property type="match status" value="1"/>
</dbReference>
<comment type="caution">
    <text evidence="3">The sequence shown here is derived from an EMBL/GenBank/DDBJ whole genome shotgun (WGS) entry which is preliminary data.</text>
</comment>
<evidence type="ECO:0000313" key="3">
    <source>
        <dbReference type="EMBL" id="RAK14218.1"/>
    </source>
</evidence>
<name>A0A327XZ06_9RHOB</name>
<dbReference type="CDD" id="cd14727">
    <property type="entry name" value="ChanN-like"/>
    <property type="match status" value="1"/>
</dbReference>
<keyword evidence="1" id="KW-0732">Signal</keyword>
<dbReference type="EMBL" id="QLMG01000028">
    <property type="protein sequence ID" value="RAK14218.1"/>
    <property type="molecule type" value="Genomic_DNA"/>
</dbReference>
<keyword evidence="4" id="KW-1185">Reference proteome</keyword>
<feature type="chain" id="PRO_5016416863" evidence="1">
    <location>
        <begin position="21"/>
        <end position="270"/>
    </location>
</feature>
<dbReference type="OrthoDB" id="9795827at2"/>
<evidence type="ECO:0000256" key="1">
    <source>
        <dbReference type="SAM" id="SignalP"/>
    </source>
</evidence>
<dbReference type="InterPro" id="IPR007314">
    <property type="entry name" value="Cofac_haem-bd_dom"/>
</dbReference>
<feature type="domain" description="Haem-binding uptake Tiki superfamily ChaN" evidence="2">
    <location>
        <begin position="26"/>
        <end position="218"/>
    </location>
</feature>
<dbReference type="Proteomes" id="UP000249165">
    <property type="component" value="Unassembled WGS sequence"/>
</dbReference>
<feature type="signal peptide" evidence="1">
    <location>
        <begin position="1"/>
        <end position="20"/>
    </location>
</feature>
<dbReference type="AlphaFoldDB" id="A0A327XZ06"/>
<evidence type="ECO:0000313" key="4">
    <source>
        <dbReference type="Proteomes" id="UP000249165"/>
    </source>
</evidence>
<gene>
    <name evidence="3" type="ORF">ATI53_102819</name>
</gene>
<reference evidence="3 4" key="1">
    <citation type="submission" date="2018-06" db="EMBL/GenBank/DDBJ databases">
        <title>Genomic Encyclopedia of Archaeal and Bacterial Type Strains, Phase II (KMG-II): from individual species to whole genera.</title>
        <authorList>
            <person name="Goeker M."/>
        </authorList>
    </citation>
    <scope>NUCLEOTIDE SEQUENCE [LARGE SCALE GENOMIC DNA]</scope>
    <source>
        <strain evidence="3 4">DSM 22011</strain>
    </source>
</reference>
<dbReference type="SUPFAM" id="SSF159501">
    <property type="entry name" value="EreA/ChaN-like"/>
    <property type="match status" value="1"/>
</dbReference>
<dbReference type="Gene3D" id="3.40.50.11550">
    <property type="match status" value="2"/>
</dbReference>
<accession>A0A327XZ06</accession>
<sequence length="270" mass="28596">MMRVCLFALTLGLYAPSAWADEGAFDGAEVIFLGEIHDNPAHHARQAALVAELKPVALVFEMLSNAQAAAIQPEDLADQARLAETLEWADSGWPDFAMYYPIFQAASDAAVFGAALPREEAREVGDAPLAKVFGASAGFYGLDENLPPQIQAAREQLQMAAHCDSLPADMLPKMVDIQRLRDARLAETALEAFSIHGGPVVVITGNGHARTDWGAPALVAMAAPEVRVAALGQGEADSAPEGTFDLVETTDAVERDDPCTAFAAPDPDAD</sequence>